<sequence length="157" mass="17799">MFDGILFLPNPIHSTQAAEHNMAKENLSQSPHQLTEMQRYVTQERGTEPPFSGRLLHNRQEGIYHCLCCNSPLFYSDSKYDSGCGWPSFFRPYSADAIRCLDDDSHHMHRIEIRCAQCDAHLGHLFPDGPQPSGERYCVNSAALHFCAGEDGRWTLG</sequence>
<evidence type="ECO:0000256" key="2">
    <source>
        <dbReference type="ARBA" id="ARBA00012499"/>
    </source>
</evidence>
<comment type="cofactor">
    <cofactor evidence="9">
        <name>Zn(2+)</name>
        <dbReference type="ChEBI" id="CHEBI:29105"/>
    </cofactor>
    <text evidence="9">Binds 1 zinc ion per subunit. The zinc ion is important for the structural integrity of the protein.</text>
</comment>
<dbReference type="Gene3D" id="2.170.150.20">
    <property type="entry name" value="Peptide methionine sulfoxide reductase"/>
    <property type="match status" value="1"/>
</dbReference>
<dbReference type="NCBIfam" id="TIGR00357">
    <property type="entry name" value="peptide-methionine (R)-S-oxide reductase MsrB"/>
    <property type="match status" value="1"/>
</dbReference>
<dbReference type="InterPro" id="IPR002579">
    <property type="entry name" value="Met_Sox_Rdtase_MsrB_dom"/>
</dbReference>
<proteinExistence type="inferred from homology"/>
<dbReference type="GO" id="GO:0008270">
    <property type="term" value="F:zinc ion binding"/>
    <property type="evidence" value="ECO:0007669"/>
    <property type="project" value="UniProtKB-UniRule"/>
</dbReference>
<feature type="binding site" evidence="9">
    <location>
        <position position="115"/>
    </location>
    <ligand>
        <name>Zn(2+)</name>
        <dbReference type="ChEBI" id="CHEBI:29105"/>
    </ligand>
</feature>
<feature type="binding site" evidence="9">
    <location>
        <position position="69"/>
    </location>
    <ligand>
        <name>Zn(2+)</name>
        <dbReference type="ChEBI" id="CHEBI:29105"/>
    </ligand>
</feature>
<dbReference type="GO" id="GO:0033743">
    <property type="term" value="F:peptide-methionine (R)-S-oxide reductase activity"/>
    <property type="evidence" value="ECO:0007669"/>
    <property type="project" value="UniProtKB-UniRule"/>
</dbReference>
<evidence type="ECO:0000256" key="7">
    <source>
        <dbReference type="ARBA" id="ARBA00048488"/>
    </source>
</evidence>
<evidence type="ECO:0000259" key="10">
    <source>
        <dbReference type="PROSITE" id="PS51790"/>
    </source>
</evidence>
<reference evidence="11 12" key="1">
    <citation type="journal article" date="2009" name="PLoS ONE">
        <title>Genome sequence of the versatile fish pathogen Edwardsiella tarda provides insights into its adaptation to broad host ranges and intracellular niches.</title>
        <authorList>
            <person name="Wang Q."/>
            <person name="Yang M."/>
            <person name="Xiao J."/>
            <person name="Wu H."/>
            <person name="Wang X."/>
            <person name="Lv Y."/>
            <person name="Xu L."/>
            <person name="Zheng H."/>
            <person name="Wang S."/>
            <person name="Zhao G."/>
            <person name="Liu Q."/>
            <person name="Zhang Y."/>
        </authorList>
    </citation>
    <scope>NUCLEOTIDE SEQUENCE [LARGE SCALE GENOMIC DNA]</scope>
    <source>
        <strain evidence="12">EIB202 / CCTCC M208068</strain>
    </source>
</reference>
<dbReference type="GO" id="GO:0030091">
    <property type="term" value="P:protein repair"/>
    <property type="evidence" value="ECO:0007669"/>
    <property type="project" value="InterPro"/>
</dbReference>
<dbReference type="PROSITE" id="PS51790">
    <property type="entry name" value="MSRB"/>
    <property type="match status" value="1"/>
</dbReference>
<dbReference type="Pfam" id="PF01641">
    <property type="entry name" value="SelR"/>
    <property type="match status" value="1"/>
</dbReference>
<dbReference type="PANTHER" id="PTHR10173">
    <property type="entry name" value="METHIONINE SULFOXIDE REDUCTASE"/>
    <property type="match status" value="1"/>
</dbReference>
<keyword evidence="12" id="KW-1185">Reference proteome</keyword>
<dbReference type="FunFam" id="2.170.150.20:FF:000001">
    <property type="entry name" value="Peptide methionine sulfoxide reductase MsrB"/>
    <property type="match status" value="1"/>
</dbReference>
<dbReference type="EMBL" id="CP001135">
    <property type="protein sequence ID" value="ACY84325.1"/>
    <property type="molecule type" value="Genomic_DNA"/>
</dbReference>
<dbReference type="GO" id="GO:0005737">
    <property type="term" value="C:cytoplasm"/>
    <property type="evidence" value="ECO:0007669"/>
    <property type="project" value="TreeGrafter"/>
</dbReference>
<feature type="active site" description="Nucleophile" evidence="9">
    <location>
        <position position="138"/>
    </location>
</feature>
<evidence type="ECO:0000313" key="12">
    <source>
        <dbReference type="Proteomes" id="UP000002634"/>
    </source>
</evidence>
<dbReference type="HAMAP" id="MF_01400">
    <property type="entry name" value="MsrB"/>
    <property type="match status" value="1"/>
</dbReference>
<dbReference type="SUPFAM" id="SSF51316">
    <property type="entry name" value="Mss4-like"/>
    <property type="match status" value="1"/>
</dbReference>
<dbReference type="EC" id="1.8.4.12" evidence="2 9"/>
<evidence type="ECO:0000256" key="3">
    <source>
        <dbReference type="ARBA" id="ARBA00021130"/>
    </source>
</evidence>
<gene>
    <name evidence="9" type="primary">msrB</name>
    <name evidence="11" type="ordered locus">ETAE_1484</name>
</gene>
<feature type="binding site" evidence="9">
    <location>
        <position position="66"/>
    </location>
    <ligand>
        <name>Zn(2+)</name>
        <dbReference type="ChEBI" id="CHEBI:29105"/>
    </ligand>
</feature>
<accession>A0AAU8PKB5</accession>
<comment type="catalytic activity">
    <reaction evidence="7 9">
        <text>L-methionyl-[protein] + [thioredoxin]-disulfide + H2O = L-methionyl-(R)-S-oxide-[protein] + [thioredoxin]-dithiol</text>
        <dbReference type="Rhea" id="RHEA:24164"/>
        <dbReference type="Rhea" id="RHEA-COMP:10698"/>
        <dbReference type="Rhea" id="RHEA-COMP:10700"/>
        <dbReference type="Rhea" id="RHEA-COMP:12313"/>
        <dbReference type="Rhea" id="RHEA-COMP:12314"/>
        <dbReference type="ChEBI" id="CHEBI:15377"/>
        <dbReference type="ChEBI" id="CHEBI:16044"/>
        <dbReference type="ChEBI" id="CHEBI:29950"/>
        <dbReference type="ChEBI" id="CHEBI:45764"/>
        <dbReference type="ChEBI" id="CHEBI:50058"/>
        <dbReference type="EC" id="1.8.4.12"/>
    </reaction>
</comment>
<evidence type="ECO:0000256" key="8">
    <source>
        <dbReference type="ARBA" id="ARBA00075819"/>
    </source>
</evidence>
<name>A0AAU8PKB5_EDWPI</name>
<dbReference type="GO" id="GO:0006979">
    <property type="term" value="P:response to oxidative stress"/>
    <property type="evidence" value="ECO:0007669"/>
    <property type="project" value="InterPro"/>
</dbReference>
<evidence type="ECO:0000256" key="5">
    <source>
        <dbReference type="ARBA" id="ARBA00022833"/>
    </source>
</evidence>
<evidence type="ECO:0000256" key="1">
    <source>
        <dbReference type="ARBA" id="ARBA00007174"/>
    </source>
</evidence>
<feature type="binding site" evidence="9">
    <location>
        <position position="118"/>
    </location>
    <ligand>
        <name>Zn(2+)</name>
        <dbReference type="ChEBI" id="CHEBI:29105"/>
    </ligand>
</feature>
<dbReference type="KEGG" id="etr:ETAE_1484"/>
<dbReference type="InterPro" id="IPR011057">
    <property type="entry name" value="Mss4-like_sf"/>
</dbReference>
<dbReference type="PANTHER" id="PTHR10173:SF52">
    <property type="entry name" value="METHIONINE-R-SULFOXIDE REDUCTASE B1"/>
    <property type="match status" value="1"/>
</dbReference>
<organism evidence="11 12">
    <name type="scientific">Edwardsiella piscicida</name>
    <dbReference type="NCBI Taxonomy" id="1263550"/>
    <lineage>
        <taxon>Bacteria</taxon>
        <taxon>Pseudomonadati</taxon>
        <taxon>Pseudomonadota</taxon>
        <taxon>Gammaproteobacteria</taxon>
        <taxon>Enterobacterales</taxon>
        <taxon>Hafniaceae</taxon>
        <taxon>Edwardsiella</taxon>
    </lineage>
</organism>
<evidence type="ECO:0000313" key="11">
    <source>
        <dbReference type="EMBL" id="ACY84325.1"/>
    </source>
</evidence>
<dbReference type="InterPro" id="IPR028427">
    <property type="entry name" value="Met_Sox_Rdtase_MsrB"/>
</dbReference>
<protein>
    <recommendedName>
        <fullName evidence="3 9">Peptide methionine sulfoxide reductase MsrB</fullName>
        <ecNumber evidence="2 9">1.8.4.12</ecNumber>
    </recommendedName>
    <alternativeName>
        <fullName evidence="8 9">Peptide-methionine (R)-S-oxide reductase</fullName>
    </alternativeName>
</protein>
<keyword evidence="4 9" id="KW-0479">Metal-binding</keyword>
<feature type="domain" description="MsrB" evidence="10">
    <location>
        <begin position="27"/>
        <end position="149"/>
    </location>
</feature>
<evidence type="ECO:0000256" key="9">
    <source>
        <dbReference type="HAMAP-Rule" id="MF_01400"/>
    </source>
</evidence>
<keyword evidence="5 9" id="KW-0862">Zinc</keyword>
<evidence type="ECO:0000256" key="6">
    <source>
        <dbReference type="ARBA" id="ARBA00023002"/>
    </source>
</evidence>
<dbReference type="AlphaFoldDB" id="A0AAU8PKB5"/>
<comment type="similarity">
    <text evidence="1 9">Belongs to the MsrB Met sulfoxide reductase family.</text>
</comment>
<evidence type="ECO:0000256" key="4">
    <source>
        <dbReference type="ARBA" id="ARBA00022723"/>
    </source>
</evidence>
<keyword evidence="6 9" id="KW-0560">Oxidoreductase</keyword>
<dbReference type="Proteomes" id="UP000002634">
    <property type="component" value="Chromosome"/>
</dbReference>